<dbReference type="Proteomes" id="UP001293254">
    <property type="component" value="Unassembled WGS sequence"/>
</dbReference>
<evidence type="ECO:0000256" key="1">
    <source>
        <dbReference type="SAM" id="MobiDB-lite"/>
    </source>
</evidence>
<evidence type="ECO:0000313" key="2">
    <source>
        <dbReference type="EMBL" id="KAK4419948.1"/>
    </source>
</evidence>
<comment type="caution">
    <text evidence="2">The sequence shown here is derived from an EMBL/GenBank/DDBJ whole genome shotgun (WGS) entry which is preliminary data.</text>
</comment>
<gene>
    <name evidence="2" type="ORF">Salat_2407700</name>
</gene>
<organism evidence="2 3">
    <name type="scientific">Sesamum alatum</name>
    <dbReference type="NCBI Taxonomy" id="300844"/>
    <lineage>
        <taxon>Eukaryota</taxon>
        <taxon>Viridiplantae</taxon>
        <taxon>Streptophyta</taxon>
        <taxon>Embryophyta</taxon>
        <taxon>Tracheophyta</taxon>
        <taxon>Spermatophyta</taxon>
        <taxon>Magnoliopsida</taxon>
        <taxon>eudicotyledons</taxon>
        <taxon>Gunneridae</taxon>
        <taxon>Pentapetalae</taxon>
        <taxon>asterids</taxon>
        <taxon>lamiids</taxon>
        <taxon>Lamiales</taxon>
        <taxon>Pedaliaceae</taxon>
        <taxon>Sesamum</taxon>
    </lineage>
</organism>
<name>A0AAE1XXI9_9LAMI</name>
<dbReference type="EMBL" id="JACGWO010000009">
    <property type="protein sequence ID" value="KAK4419948.1"/>
    <property type="molecule type" value="Genomic_DNA"/>
</dbReference>
<keyword evidence="3" id="KW-1185">Reference proteome</keyword>
<reference evidence="2" key="1">
    <citation type="submission" date="2020-06" db="EMBL/GenBank/DDBJ databases">
        <authorList>
            <person name="Li T."/>
            <person name="Hu X."/>
            <person name="Zhang T."/>
            <person name="Song X."/>
            <person name="Zhang H."/>
            <person name="Dai N."/>
            <person name="Sheng W."/>
            <person name="Hou X."/>
            <person name="Wei L."/>
        </authorList>
    </citation>
    <scope>NUCLEOTIDE SEQUENCE</scope>
    <source>
        <strain evidence="2">3651</strain>
        <tissue evidence="2">Leaf</tissue>
    </source>
</reference>
<feature type="compositionally biased region" description="Low complexity" evidence="1">
    <location>
        <begin position="148"/>
        <end position="159"/>
    </location>
</feature>
<sequence>MEWTFIDALVDHKNNGHFHRDGVNFRVVSCSIHDVNKQHGTQHSCSLQQGGSLCGSGRCDLGKDHQGWVDDAPSPPMENLVEANIHELDDGPVDSTSLWWFLEEYYASNDDEVESILALPGIPHTIKRPPCAPPPSPNSNYVSTENASSSSSDDINMSK</sequence>
<evidence type="ECO:0000313" key="3">
    <source>
        <dbReference type="Proteomes" id="UP001293254"/>
    </source>
</evidence>
<reference evidence="2" key="2">
    <citation type="journal article" date="2024" name="Plant">
        <title>Genomic evolution and insights into agronomic trait innovations of Sesamum species.</title>
        <authorList>
            <person name="Miao H."/>
            <person name="Wang L."/>
            <person name="Qu L."/>
            <person name="Liu H."/>
            <person name="Sun Y."/>
            <person name="Le M."/>
            <person name="Wang Q."/>
            <person name="Wei S."/>
            <person name="Zheng Y."/>
            <person name="Lin W."/>
            <person name="Duan Y."/>
            <person name="Cao H."/>
            <person name="Xiong S."/>
            <person name="Wang X."/>
            <person name="Wei L."/>
            <person name="Li C."/>
            <person name="Ma Q."/>
            <person name="Ju M."/>
            <person name="Zhao R."/>
            <person name="Li G."/>
            <person name="Mu C."/>
            <person name="Tian Q."/>
            <person name="Mei H."/>
            <person name="Zhang T."/>
            <person name="Gao T."/>
            <person name="Zhang H."/>
        </authorList>
    </citation>
    <scope>NUCLEOTIDE SEQUENCE</scope>
    <source>
        <strain evidence="2">3651</strain>
    </source>
</reference>
<dbReference type="AlphaFoldDB" id="A0AAE1XXI9"/>
<accession>A0AAE1XXI9</accession>
<protein>
    <submittedName>
        <fullName evidence="2">Uncharacterized protein</fullName>
    </submittedName>
</protein>
<proteinExistence type="predicted"/>
<feature type="region of interest" description="Disordered" evidence="1">
    <location>
        <begin position="128"/>
        <end position="159"/>
    </location>
</feature>